<feature type="compositionally biased region" description="Polar residues" evidence="1">
    <location>
        <begin position="1"/>
        <end position="16"/>
    </location>
</feature>
<protein>
    <submittedName>
        <fullName evidence="2">Uncharacterized protein</fullName>
    </submittedName>
</protein>
<evidence type="ECO:0000256" key="1">
    <source>
        <dbReference type="SAM" id="MobiDB-lite"/>
    </source>
</evidence>
<dbReference type="AlphaFoldDB" id="A0A9Q3DNR6"/>
<dbReference type="Proteomes" id="UP000765509">
    <property type="component" value="Unassembled WGS sequence"/>
</dbReference>
<accession>A0A9Q3DNR6</accession>
<sequence>MIESTSPSTVQANATINEVIRSPHPPQPPTRSPNRPYTLASTSTNIKPPVSGALLNEEGLELSEQNYLWRAQGNYSKDERNKIKGRISTDETMSIKGDQIKKTIAKSQPQIILNHCFNLLRKEIRIDKEMTTTPGQIAHQLLAIDFTSSKR</sequence>
<reference evidence="2" key="1">
    <citation type="submission" date="2021-03" db="EMBL/GenBank/DDBJ databases">
        <title>Draft genome sequence of rust myrtle Austropuccinia psidii MF-1, a brazilian biotype.</title>
        <authorList>
            <person name="Quecine M.C."/>
            <person name="Pachon D.M.R."/>
            <person name="Bonatelli M.L."/>
            <person name="Correr F.H."/>
            <person name="Franceschini L.M."/>
            <person name="Leite T.F."/>
            <person name="Margarido G.R.A."/>
            <person name="Almeida C.A."/>
            <person name="Ferrarezi J.A."/>
            <person name="Labate C.A."/>
        </authorList>
    </citation>
    <scope>NUCLEOTIDE SEQUENCE</scope>
    <source>
        <strain evidence="2">MF-1</strain>
    </source>
</reference>
<organism evidence="2 3">
    <name type="scientific">Austropuccinia psidii MF-1</name>
    <dbReference type="NCBI Taxonomy" id="1389203"/>
    <lineage>
        <taxon>Eukaryota</taxon>
        <taxon>Fungi</taxon>
        <taxon>Dikarya</taxon>
        <taxon>Basidiomycota</taxon>
        <taxon>Pucciniomycotina</taxon>
        <taxon>Pucciniomycetes</taxon>
        <taxon>Pucciniales</taxon>
        <taxon>Sphaerophragmiaceae</taxon>
        <taxon>Austropuccinia</taxon>
    </lineage>
</organism>
<keyword evidence="3" id="KW-1185">Reference proteome</keyword>
<feature type="region of interest" description="Disordered" evidence="1">
    <location>
        <begin position="1"/>
        <end position="50"/>
    </location>
</feature>
<evidence type="ECO:0000313" key="2">
    <source>
        <dbReference type="EMBL" id="MBW0507691.1"/>
    </source>
</evidence>
<name>A0A9Q3DNR6_9BASI</name>
<evidence type="ECO:0000313" key="3">
    <source>
        <dbReference type="Proteomes" id="UP000765509"/>
    </source>
</evidence>
<comment type="caution">
    <text evidence="2">The sequence shown here is derived from an EMBL/GenBank/DDBJ whole genome shotgun (WGS) entry which is preliminary data.</text>
</comment>
<gene>
    <name evidence="2" type="ORF">O181_047406</name>
</gene>
<proteinExistence type="predicted"/>
<dbReference type="EMBL" id="AVOT02019862">
    <property type="protein sequence ID" value="MBW0507691.1"/>
    <property type="molecule type" value="Genomic_DNA"/>
</dbReference>